<proteinExistence type="predicted"/>
<evidence type="ECO:0000256" key="1">
    <source>
        <dbReference type="SAM" id="MobiDB-lite"/>
    </source>
</evidence>
<accession>A0ABN8I4P6</accession>
<evidence type="ECO:0000256" key="2">
    <source>
        <dbReference type="SAM" id="SignalP"/>
    </source>
</evidence>
<reference evidence="3" key="1">
    <citation type="submission" date="2022-03" db="EMBL/GenBank/DDBJ databases">
        <authorList>
            <person name="Martin H S."/>
        </authorList>
    </citation>
    <scope>NUCLEOTIDE SEQUENCE</scope>
</reference>
<feature type="non-terminal residue" evidence="3">
    <location>
        <position position="164"/>
    </location>
</feature>
<sequence length="164" mass="19202">MDVFLTGFPKRLLVALSLFVILMMCAMPVESRAVEHKRRHQRRQPENVAQLARDPQTPRRPKNPSVEQYKNATRKIMKKLKNTRRFFNQERKVLNESREYRDGMPDWLPAVNFVDIHFHDYKMARKVGGSIWERKCECASFGAIIKRGDSTIADDGRFHGERSA</sequence>
<keyword evidence="4" id="KW-1185">Reference proteome</keyword>
<dbReference type="EMBL" id="OW152829">
    <property type="protein sequence ID" value="CAH2046931.1"/>
    <property type="molecule type" value="Genomic_DNA"/>
</dbReference>
<evidence type="ECO:0000313" key="4">
    <source>
        <dbReference type="Proteomes" id="UP000837857"/>
    </source>
</evidence>
<feature type="signal peptide" evidence="2">
    <location>
        <begin position="1"/>
        <end position="31"/>
    </location>
</feature>
<organism evidence="3 4">
    <name type="scientific">Iphiclides podalirius</name>
    <name type="common">scarce swallowtail</name>
    <dbReference type="NCBI Taxonomy" id="110791"/>
    <lineage>
        <taxon>Eukaryota</taxon>
        <taxon>Metazoa</taxon>
        <taxon>Ecdysozoa</taxon>
        <taxon>Arthropoda</taxon>
        <taxon>Hexapoda</taxon>
        <taxon>Insecta</taxon>
        <taxon>Pterygota</taxon>
        <taxon>Neoptera</taxon>
        <taxon>Endopterygota</taxon>
        <taxon>Lepidoptera</taxon>
        <taxon>Glossata</taxon>
        <taxon>Ditrysia</taxon>
        <taxon>Papilionoidea</taxon>
        <taxon>Papilionidae</taxon>
        <taxon>Papilioninae</taxon>
        <taxon>Iphiclides</taxon>
    </lineage>
</organism>
<keyword evidence="2" id="KW-0732">Signal</keyword>
<feature type="chain" id="PRO_5046451677" evidence="2">
    <location>
        <begin position="32"/>
        <end position="164"/>
    </location>
</feature>
<gene>
    <name evidence="3" type="ORF">IPOD504_LOCUS5552</name>
</gene>
<feature type="region of interest" description="Disordered" evidence="1">
    <location>
        <begin position="36"/>
        <end position="69"/>
    </location>
</feature>
<evidence type="ECO:0000313" key="3">
    <source>
        <dbReference type="EMBL" id="CAH2046931.1"/>
    </source>
</evidence>
<name>A0ABN8I4P6_9NEOP</name>
<protein>
    <submittedName>
        <fullName evidence="3">Uncharacterized protein</fullName>
    </submittedName>
</protein>
<dbReference type="Proteomes" id="UP000837857">
    <property type="component" value="Chromosome 17"/>
</dbReference>